<dbReference type="EMBL" id="JPOS01000090">
    <property type="protein sequence ID" value="KGE85349.1"/>
    <property type="molecule type" value="Genomic_DNA"/>
</dbReference>
<dbReference type="InterPro" id="IPR045439">
    <property type="entry name" value="EAD11"/>
</dbReference>
<feature type="compositionally biased region" description="Basic and acidic residues" evidence="1">
    <location>
        <begin position="146"/>
        <end position="159"/>
    </location>
</feature>
<accession>A0A098RZ18</accession>
<gene>
    <name evidence="4" type="ORF">IX84_28015</name>
</gene>
<comment type="caution">
    <text evidence="4">The sequence shown here is derived from an EMBL/GenBank/DDBJ whole genome shotgun (WGS) entry which is preliminary data.</text>
</comment>
<proteinExistence type="predicted"/>
<keyword evidence="2" id="KW-1133">Transmembrane helix</keyword>
<dbReference type="RefSeq" id="WP_044228451.1">
    <property type="nucleotide sequence ID" value="NZ_JBKAGJ010000004.1"/>
</dbReference>
<dbReference type="Proteomes" id="UP000029736">
    <property type="component" value="Unassembled WGS sequence"/>
</dbReference>
<keyword evidence="5" id="KW-1185">Reference proteome</keyword>
<evidence type="ECO:0000313" key="5">
    <source>
        <dbReference type="Proteomes" id="UP000029736"/>
    </source>
</evidence>
<feature type="region of interest" description="Disordered" evidence="1">
    <location>
        <begin position="146"/>
        <end position="170"/>
    </location>
</feature>
<evidence type="ECO:0000256" key="2">
    <source>
        <dbReference type="SAM" id="Phobius"/>
    </source>
</evidence>
<evidence type="ECO:0000256" key="1">
    <source>
        <dbReference type="SAM" id="MobiDB-lite"/>
    </source>
</evidence>
<keyword evidence="2" id="KW-0472">Membrane</keyword>
<dbReference type="OrthoDB" id="10018153at2"/>
<feature type="transmembrane region" description="Helical" evidence="2">
    <location>
        <begin position="104"/>
        <end position="121"/>
    </location>
</feature>
<feature type="domain" description="Effector-associated" evidence="3">
    <location>
        <begin position="2"/>
        <end position="78"/>
    </location>
</feature>
<name>A0A098RZ18_9BACT</name>
<evidence type="ECO:0000313" key="4">
    <source>
        <dbReference type="EMBL" id="KGE85349.1"/>
    </source>
</evidence>
<organism evidence="4 5">
    <name type="scientific">Phaeodactylibacter xiamenensis</name>
    <dbReference type="NCBI Taxonomy" id="1524460"/>
    <lineage>
        <taxon>Bacteria</taxon>
        <taxon>Pseudomonadati</taxon>
        <taxon>Bacteroidota</taxon>
        <taxon>Saprospiria</taxon>
        <taxon>Saprospirales</taxon>
        <taxon>Haliscomenobacteraceae</taxon>
        <taxon>Phaeodactylibacter</taxon>
    </lineage>
</organism>
<evidence type="ECO:0000259" key="3">
    <source>
        <dbReference type="Pfam" id="PF19964"/>
    </source>
</evidence>
<keyword evidence="2" id="KW-0812">Transmembrane</keyword>
<dbReference type="AlphaFoldDB" id="A0A098RZ18"/>
<reference evidence="4 5" key="1">
    <citation type="journal article" date="2014" name="Int. J. Syst. Evol. Microbiol.">
        <title>Phaeodactylibacter xiamenensis gen. nov., sp. nov., a member of the family Saprospiraceae isolated from the marine alga Phaeodactylum tricornutum.</title>
        <authorList>
            <person name="Chen Z.Jr."/>
            <person name="Lei X."/>
            <person name="Lai Q."/>
            <person name="Li Y."/>
            <person name="Zhang B."/>
            <person name="Zhang J."/>
            <person name="Zhang H."/>
            <person name="Yang L."/>
            <person name="Zheng W."/>
            <person name="Tian Y."/>
            <person name="Yu Z."/>
            <person name="Xu H.Jr."/>
            <person name="Zheng T."/>
        </authorList>
    </citation>
    <scope>NUCLEOTIDE SEQUENCE [LARGE SCALE GENOMIC DNA]</scope>
    <source>
        <strain evidence="4 5">KD52</strain>
    </source>
</reference>
<protein>
    <recommendedName>
        <fullName evidence="3">Effector-associated domain-containing protein</fullName>
    </recommendedName>
</protein>
<dbReference type="STRING" id="1524460.IX84_28015"/>
<sequence length="336" mass="37792">MHYEQAKERLINGKTREAIDMLREPLEKTPLYDEWMMVRARYETLREREMKGLLSTAEAQLEHNRINDAVLRLLDKAEQKEEVPVVRQQATASTAPSSQGLPRWVTMLIAAVVAVGALIFIRGQFGEAQEPAAAKTEREIIPETVEKPEAESVTPEKKPATKPNRVTPETRAIVPPNHSVAEKKISEEASRVLSDVTREMPKTDLKKVVTLEPGALIAKYDVSKISGNRDLPFEIHTLSHTQNMILMEMTLTNRTGKPVKLGEMELLHTGDRSVGKSQSLNGTMLEAGDKMTETFRFAWAIPGELRAFRMKMDYAIQGGEGIWALKTDFGLYKKIQ</sequence>
<dbReference type="Pfam" id="PF19964">
    <property type="entry name" value="EAD11"/>
    <property type="match status" value="1"/>
</dbReference>